<reference evidence="6 7" key="1">
    <citation type="submission" date="2019-11" db="EMBL/GenBank/DDBJ databases">
        <title>Multidrug-resistant Acinetobacter baumannii moving toward extensively drug-resistant over fifteen years in South of Brazil.</title>
        <authorList>
            <person name="Fedrigo N.H."/>
            <person name="Cerdeira L."/>
            <person name="Fuga B."/>
            <person name="Marini P.V.B."/>
            <person name="Shinohara D.R."/>
            <person name="Carrara-Marroni F.E."/>
            <person name="Lincopan N."/>
            <person name="Tognim M.C.B."/>
        </authorList>
    </citation>
    <scope>NUCLEOTIDE SEQUENCE [LARGE SCALE GENOMIC DNA]</scope>
    <source>
        <strain evidence="6 7">Ac576</strain>
    </source>
</reference>
<dbReference type="InterPro" id="IPR036259">
    <property type="entry name" value="MFS_trans_sf"/>
</dbReference>
<dbReference type="GO" id="GO:0022857">
    <property type="term" value="F:transmembrane transporter activity"/>
    <property type="evidence" value="ECO:0007669"/>
    <property type="project" value="InterPro"/>
</dbReference>
<accession>A0A6I4IM83</accession>
<dbReference type="RefSeq" id="WP_157010939.1">
    <property type="nucleotide sequence ID" value="NZ_WPIP01000468.1"/>
</dbReference>
<feature type="non-terminal residue" evidence="6">
    <location>
        <position position="1"/>
    </location>
</feature>
<sequence>IIFIAGFAIVGGQPAINALSASYYPVSLRTTGVGWSIGIARLGSVIGPLFGGYLSQFLVITHLFVIAAIPSLFVIIMLMIQAKYRS</sequence>
<dbReference type="SUPFAM" id="SSF103473">
    <property type="entry name" value="MFS general substrate transporter"/>
    <property type="match status" value="1"/>
</dbReference>
<evidence type="ECO:0000313" key="6">
    <source>
        <dbReference type="EMBL" id="MVM94104.1"/>
    </source>
</evidence>
<keyword evidence="3 4" id="KW-0472">Membrane</keyword>
<dbReference type="Gene3D" id="1.20.1250.20">
    <property type="entry name" value="MFS general substrate transporter like domains"/>
    <property type="match status" value="1"/>
</dbReference>
<feature type="transmembrane region" description="Helical" evidence="4">
    <location>
        <begin position="57"/>
        <end position="80"/>
    </location>
</feature>
<organism evidence="6 7">
    <name type="scientific">Acinetobacter baumannii</name>
    <dbReference type="NCBI Taxonomy" id="470"/>
    <lineage>
        <taxon>Bacteria</taxon>
        <taxon>Pseudomonadati</taxon>
        <taxon>Pseudomonadota</taxon>
        <taxon>Gammaproteobacteria</taxon>
        <taxon>Moraxellales</taxon>
        <taxon>Moraxellaceae</taxon>
        <taxon>Acinetobacter</taxon>
        <taxon>Acinetobacter calcoaceticus/baumannii complex</taxon>
    </lineage>
</organism>
<dbReference type="Proteomes" id="UP000439424">
    <property type="component" value="Unassembled WGS sequence"/>
</dbReference>
<dbReference type="InterPro" id="IPR011701">
    <property type="entry name" value="MFS"/>
</dbReference>
<proteinExistence type="predicted"/>
<evidence type="ECO:0000256" key="3">
    <source>
        <dbReference type="ARBA" id="ARBA00023136"/>
    </source>
</evidence>
<evidence type="ECO:0000313" key="7">
    <source>
        <dbReference type="Proteomes" id="UP000439424"/>
    </source>
</evidence>
<dbReference type="Pfam" id="PF07690">
    <property type="entry name" value="MFS_1"/>
    <property type="match status" value="1"/>
</dbReference>
<evidence type="ECO:0000256" key="2">
    <source>
        <dbReference type="ARBA" id="ARBA00022989"/>
    </source>
</evidence>
<dbReference type="AlphaFoldDB" id="A0A6I4IM83"/>
<dbReference type="EMBL" id="WPIP01000468">
    <property type="protein sequence ID" value="MVM94104.1"/>
    <property type="molecule type" value="Genomic_DNA"/>
</dbReference>
<dbReference type="InterPro" id="IPR020846">
    <property type="entry name" value="MFS_dom"/>
</dbReference>
<keyword evidence="2 4" id="KW-1133">Transmembrane helix</keyword>
<feature type="domain" description="Major facilitator superfamily (MFS) profile" evidence="5">
    <location>
        <begin position="1"/>
        <end position="85"/>
    </location>
</feature>
<gene>
    <name evidence="6" type="ORF">GNY86_21465</name>
</gene>
<evidence type="ECO:0000259" key="5">
    <source>
        <dbReference type="PROSITE" id="PS50850"/>
    </source>
</evidence>
<comment type="caution">
    <text evidence="6">The sequence shown here is derived from an EMBL/GenBank/DDBJ whole genome shotgun (WGS) entry which is preliminary data.</text>
</comment>
<protein>
    <submittedName>
        <fullName evidence="6">MFS transporter</fullName>
    </submittedName>
</protein>
<keyword evidence="1 4" id="KW-0812">Transmembrane</keyword>
<name>A0A6I4IM83_ACIBA</name>
<evidence type="ECO:0000256" key="4">
    <source>
        <dbReference type="SAM" id="Phobius"/>
    </source>
</evidence>
<evidence type="ECO:0000256" key="1">
    <source>
        <dbReference type="ARBA" id="ARBA00022692"/>
    </source>
</evidence>
<dbReference type="PROSITE" id="PS50850">
    <property type="entry name" value="MFS"/>
    <property type="match status" value="1"/>
</dbReference>